<dbReference type="InterPro" id="IPR039672">
    <property type="entry name" value="MFS_2"/>
</dbReference>
<organism evidence="8 10">
    <name type="scientific">Brachybacterium saurashtrense</name>
    <dbReference type="NCBI Taxonomy" id="556288"/>
    <lineage>
        <taxon>Bacteria</taxon>
        <taxon>Bacillati</taxon>
        <taxon>Actinomycetota</taxon>
        <taxon>Actinomycetes</taxon>
        <taxon>Micrococcales</taxon>
        <taxon>Dermabacteraceae</taxon>
        <taxon>Brachybacterium</taxon>
    </lineage>
</organism>
<evidence type="ECO:0000256" key="5">
    <source>
        <dbReference type="SAM" id="Phobius"/>
    </source>
</evidence>
<feature type="transmembrane region" description="Helical" evidence="5">
    <location>
        <begin position="54"/>
        <end position="73"/>
    </location>
</feature>
<feature type="transmembrane region" description="Helical" evidence="5">
    <location>
        <begin position="417"/>
        <end position="437"/>
    </location>
</feature>
<dbReference type="PROSITE" id="PS50850">
    <property type="entry name" value="MFS"/>
    <property type="match status" value="1"/>
</dbReference>
<keyword evidence="2 5" id="KW-0812">Transmembrane</keyword>
<dbReference type="InterPro" id="IPR001927">
    <property type="entry name" value="Na/Gal_symport"/>
</dbReference>
<evidence type="ECO:0000313" key="7">
    <source>
        <dbReference type="EMBL" id="AXK47071.1"/>
    </source>
</evidence>
<dbReference type="SUPFAM" id="SSF103473">
    <property type="entry name" value="MFS general substrate transporter"/>
    <property type="match status" value="1"/>
</dbReference>
<feature type="transmembrane region" description="Helical" evidence="5">
    <location>
        <begin position="240"/>
        <end position="265"/>
    </location>
</feature>
<dbReference type="NCBIfam" id="TIGR00792">
    <property type="entry name" value="gph"/>
    <property type="match status" value="1"/>
</dbReference>
<evidence type="ECO:0000256" key="3">
    <source>
        <dbReference type="ARBA" id="ARBA00022989"/>
    </source>
</evidence>
<dbReference type="OrthoDB" id="181905at2"/>
<dbReference type="GO" id="GO:0015293">
    <property type="term" value="F:symporter activity"/>
    <property type="evidence" value="ECO:0007669"/>
    <property type="project" value="InterPro"/>
</dbReference>
<keyword evidence="9" id="KW-1185">Reference proteome</keyword>
<evidence type="ECO:0000313" key="9">
    <source>
        <dbReference type="Proteomes" id="UP000254236"/>
    </source>
</evidence>
<feature type="transmembrane region" description="Helical" evidence="5">
    <location>
        <begin position="122"/>
        <end position="140"/>
    </location>
</feature>
<dbReference type="GO" id="GO:0006814">
    <property type="term" value="P:sodium ion transport"/>
    <property type="evidence" value="ECO:0007669"/>
    <property type="project" value="InterPro"/>
</dbReference>
<feature type="transmembrane region" description="Helical" evidence="5">
    <location>
        <begin position="23"/>
        <end position="48"/>
    </location>
</feature>
<feature type="domain" description="Major facilitator superfamily (MFS) profile" evidence="6">
    <location>
        <begin position="239"/>
        <end position="464"/>
    </location>
</feature>
<feature type="transmembrane region" description="Helical" evidence="5">
    <location>
        <begin position="329"/>
        <end position="352"/>
    </location>
</feature>
<comment type="subcellular location">
    <subcellularLocation>
        <location evidence="1">Cell membrane</location>
        <topology evidence="1">Multi-pass membrane protein</topology>
    </subcellularLocation>
</comment>
<keyword evidence="4 5" id="KW-0472">Membrane</keyword>
<dbReference type="GO" id="GO:0008643">
    <property type="term" value="P:carbohydrate transport"/>
    <property type="evidence" value="ECO:0007669"/>
    <property type="project" value="InterPro"/>
</dbReference>
<evidence type="ECO:0000313" key="10">
    <source>
        <dbReference type="Proteomes" id="UP000282185"/>
    </source>
</evidence>
<dbReference type="CDD" id="cd17332">
    <property type="entry name" value="MFS_MelB_like"/>
    <property type="match status" value="1"/>
</dbReference>
<gene>
    <name evidence="7" type="ORF">DWV08_16570</name>
    <name evidence="8" type="ORF">DXU92_16465</name>
</gene>
<feature type="transmembrane region" description="Helical" evidence="5">
    <location>
        <begin position="94"/>
        <end position="116"/>
    </location>
</feature>
<feature type="transmembrane region" description="Helical" evidence="5">
    <location>
        <begin position="373"/>
        <end position="397"/>
    </location>
</feature>
<feature type="transmembrane region" description="Helical" evidence="5">
    <location>
        <begin position="304"/>
        <end position="323"/>
    </location>
</feature>
<keyword evidence="3 5" id="KW-1133">Transmembrane helix</keyword>
<dbReference type="InterPro" id="IPR036259">
    <property type="entry name" value="MFS_trans_sf"/>
</dbReference>
<feature type="transmembrane region" description="Helical" evidence="5">
    <location>
        <begin position="271"/>
        <end position="292"/>
    </location>
</feature>
<dbReference type="Gene3D" id="1.20.1250.20">
    <property type="entry name" value="MFS general substrate transporter like domains"/>
    <property type="match status" value="2"/>
</dbReference>
<dbReference type="AlphaFoldDB" id="A0A345YT19"/>
<dbReference type="Pfam" id="PF13347">
    <property type="entry name" value="MFS_2"/>
    <property type="match status" value="1"/>
</dbReference>
<dbReference type="Proteomes" id="UP000254236">
    <property type="component" value="Chromosome"/>
</dbReference>
<dbReference type="GO" id="GO:0005886">
    <property type="term" value="C:plasma membrane"/>
    <property type="evidence" value="ECO:0007669"/>
    <property type="project" value="UniProtKB-SubCell"/>
</dbReference>
<accession>A0A345YT19</accession>
<protein>
    <submittedName>
        <fullName evidence="8">MFS transporter</fullName>
    </submittedName>
</protein>
<evidence type="ECO:0000313" key="8">
    <source>
        <dbReference type="EMBL" id="RRR20920.1"/>
    </source>
</evidence>
<dbReference type="InterPro" id="IPR020846">
    <property type="entry name" value="MFS_dom"/>
</dbReference>
<feature type="transmembrane region" description="Helical" evidence="5">
    <location>
        <begin position="191"/>
        <end position="214"/>
    </location>
</feature>
<dbReference type="Proteomes" id="UP000282185">
    <property type="component" value="Unassembled WGS sequence"/>
</dbReference>
<dbReference type="RefSeq" id="WP_115414818.1">
    <property type="nucleotide sequence ID" value="NZ_CP031356.1"/>
</dbReference>
<sequence length="464" mass="49326">MSDTTHTPPAEAATATKLRPINVLAYGAGDAANSLAFLLASIFLLVYYTDVAGISAAAAGTLLLVVRIFDGIGDLIAGRVVDRTSTRFGKFRPVIAVFAIPLLLLSIATFSVPQIGESGALLYAYLTYAGLSLAYSFVNIPYGSLAGAMTQVPTERAKLATARTVAGTIVGGVIAMVVAPLLTPDRDLQQLFTTITIVFLGIGVVLYAFMVLFTKEVVERDVPKVTLKQSIEVLRTNRPLLILSISTFVFLVGTFAQSTAMIYYMRDVMEALNVYSLNAGIGIVTVFLLAPLTPTIVRRIGKKTGYLMAISFMGLGGLILLLAPAGVWWMALIGLVLGGAGIKLTSMLIWALEADTVEYGEWRTGVRAEGITYALFSFVRKLGQAVGGAVAAYAIAWGGYEAGTAVVGTSVEWGVRAAVGGIPLLMALLSIVVMIAYKLTDERHSEIVTEIKARRAERSVHAAE</sequence>
<reference evidence="8 10" key="2">
    <citation type="submission" date="2018-08" db="EMBL/GenBank/DDBJ databases">
        <title>Brachybacterium saurashtrense DSM 23186.</title>
        <authorList>
            <person name="Li Y."/>
        </authorList>
    </citation>
    <scope>NUCLEOTIDE SEQUENCE [LARGE SCALE GENOMIC DNA]</scope>
    <source>
        <strain evidence="8 10">DSM 23186</strain>
    </source>
</reference>
<evidence type="ECO:0000256" key="1">
    <source>
        <dbReference type="ARBA" id="ARBA00004651"/>
    </source>
</evidence>
<name>A0A345YT19_9MICO</name>
<dbReference type="EMBL" id="CP031356">
    <property type="protein sequence ID" value="AXK47071.1"/>
    <property type="molecule type" value="Genomic_DNA"/>
</dbReference>
<dbReference type="PANTHER" id="PTHR11328">
    <property type="entry name" value="MAJOR FACILITATOR SUPERFAMILY DOMAIN-CONTAINING PROTEIN"/>
    <property type="match status" value="1"/>
</dbReference>
<evidence type="ECO:0000256" key="2">
    <source>
        <dbReference type="ARBA" id="ARBA00022692"/>
    </source>
</evidence>
<reference evidence="7 9" key="1">
    <citation type="submission" date="2018-07" db="EMBL/GenBank/DDBJ databases">
        <title>Brachybacterium saurashtrense DSM 23186 genome sequence.</title>
        <authorList>
            <person name="Guo L."/>
        </authorList>
    </citation>
    <scope>NUCLEOTIDE SEQUENCE [LARGE SCALE GENOMIC DNA]</scope>
    <source>
        <strain evidence="7 9">DSM 23186</strain>
    </source>
</reference>
<dbReference type="KEGG" id="bsau:DWV08_16570"/>
<evidence type="ECO:0000256" key="4">
    <source>
        <dbReference type="ARBA" id="ARBA00023136"/>
    </source>
</evidence>
<feature type="transmembrane region" description="Helical" evidence="5">
    <location>
        <begin position="160"/>
        <end position="179"/>
    </location>
</feature>
<dbReference type="EMBL" id="QSWH01000011">
    <property type="protein sequence ID" value="RRR20920.1"/>
    <property type="molecule type" value="Genomic_DNA"/>
</dbReference>
<evidence type="ECO:0000259" key="6">
    <source>
        <dbReference type="PROSITE" id="PS50850"/>
    </source>
</evidence>
<proteinExistence type="predicted"/>
<dbReference type="PANTHER" id="PTHR11328:SF39">
    <property type="entry name" value="2,3-DIHYDROXYPROPANE-1-SULFONATE EXPORTER-RELATED"/>
    <property type="match status" value="1"/>
</dbReference>